<keyword evidence="7" id="KW-0012">Acyltransferase</keyword>
<dbReference type="SUPFAM" id="SSF56317">
    <property type="entry name" value="Carbon-nitrogen hydrolase"/>
    <property type="match status" value="1"/>
</dbReference>
<keyword evidence="2" id="KW-1003">Cell membrane</keyword>
<dbReference type="InterPro" id="IPR003010">
    <property type="entry name" value="C-N_Hydrolase"/>
</dbReference>
<dbReference type="GeneID" id="9043905"/>
<dbReference type="RefSeq" id="XP_002768005.1">
    <property type="nucleotide sequence ID" value="XM_002767959.1"/>
</dbReference>
<accession>C5LRB9</accession>
<evidence type="ECO:0000256" key="2">
    <source>
        <dbReference type="ARBA" id="ARBA00022475"/>
    </source>
</evidence>
<keyword evidence="3" id="KW-0808">Transferase</keyword>
<dbReference type="CDD" id="cd07197">
    <property type="entry name" value="nitrilase"/>
    <property type="match status" value="1"/>
</dbReference>
<dbReference type="OrthoDB" id="10250282at2759"/>
<reference evidence="10 11" key="1">
    <citation type="submission" date="2008-07" db="EMBL/GenBank/DDBJ databases">
        <authorList>
            <person name="El-Sayed N."/>
            <person name="Caler E."/>
            <person name="Inman J."/>
            <person name="Amedeo P."/>
            <person name="Hass B."/>
            <person name="Wortman J."/>
        </authorList>
    </citation>
    <scope>NUCLEOTIDE SEQUENCE [LARGE SCALE GENOMIC DNA]</scope>
    <source>
        <strain evidence="11">ATCC 50983 / TXsc</strain>
    </source>
</reference>
<evidence type="ECO:0000256" key="8">
    <source>
        <dbReference type="SAM" id="Phobius"/>
    </source>
</evidence>
<dbReference type="OMA" id="ANGRWDI"/>
<evidence type="ECO:0000313" key="11">
    <source>
        <dbReference type="Proteomes" id="UP000007800"/>
    </source>
</evidence>
<evidence type="ECO:0000256" key="6">
    <source>
        <dbReference type="ARBA" id="ARBA00023136"/>
    </source>
</evidence>
<gene>
    <name evidence="10" type="ORF">Pmar_PMAR009014</name>
</gene>
<dbReference type="PROSITE" id="PS50263">
    <property type="entry name" value="CN_HYDROLASE"/>
    <property type="match status" value="1"/>
</dbReference>
<dbReference type="AlphaFoldDB" id="C5LRB9"/>
<evidence type="ECO:0000256" key="1">
    <source>
        <dbReference type="ARBA" id="ARBA00004651"/>
    </source>
</evidence>
<protein>
    <recommendedName>
        <fullName evidence="9">CN hydrolase domain-containing protein</fullName>
    </recommendedName>
</protein>
<feature type="transmembrane region" description="Helical" evidence="8">
    <location>
        <begin position="24"/>
        <end position="44"/>
    </location>
</feature>
<dbReference type="PANTHER" id="PTHR38686">
    <property type="entry name" value="APOLIPOPROTEIN N-ACYLTRANSFERASE"/>
    <property type="match status" value="1"/>
</dbReference>
<feature type="domain" description="CN hydrolase" evidence="9">
    <location>
        <begin position="57"/>
        <end position="303"/>
    </location>
</feature>
<keyword evidence="5 8" id="KW-1133">Transmembrane helix</keyword>
<dbReference type="Pfam" id="PF00795">
    <property type="entry name" value="CN_hydrolase"/>
    <property type="match status" value="1"/>
</dbReference>
<evidence type="ECO:0000313" key="10">
    <source>
        <dbReference type="EMBL" id="EER00723.1"/>
    </source>
</evidence>
<evidence type="ECO:0000259" key="9">
    <source>
        <dbReference type="PROSITE" id="PS50263"/>
    </source>
</evidence>
<dbReference type="InterPro" id="IPR036526">
    <property type="entry name" value="C-N_Hydrolase_sf"/>
</dbReference>
<keyword evidence="11" id="KW-1185">Reference proteome</keyword>
<dbReference type="PANTHER" id="PTHR38686:SF1">
    <property type="entry name" value="APOLIPOPROTEIN N-ACYLTRANSFERASE"/>
    <property type="match status" value="1"/>
</dbReference>
<dbReference type="InterPro" id="IPR004563">
    <property type="entry name" value="Apolipo_AcylTrfase"/>
</dbReference>
<dbReference type="GO" id="GO:0005886">
    <property type="term" value="C:plasma membrane"/>
    <property type="evidence" value="ECO:0007669"/>
    <property type="project" value="UniProtKB-SubCell"/>
</dbReference>
<dbReference type="Proteomes" id="UP000007800">
    <property type="component" value="Unassembled WGS sequence"/>
</dbReference>
<evidence type="ECO:0000256" key="5">
    <source>
        <dbReference type="ARBA" id="ARBA00022989"/>
    </source>
</evidence>
<sequence length="363" mass="39468">MLLVYFNLYVVSLLDSTRERRKNGVIKIFIAVVFWLSLSLLILYNNNNTDQESIIVATVTPGNLLPSACGGRKEIVHVGGRLPCNGSVHRMLNLTESAAINSGAKLIVWPEAWLSGFNDQQSLQLFLDKEIAPVVKRLGVILTFGATVKPCENLAVTIDNGGSIVSVYGKQCPFWIAGEKSSAKYGFPVFELPSVLSSSRPELSVTNTLGKASTLICYDMDFPATVRTVAGLGASIIVNPSNDWSSMRNHYGVSVFRAIENNIPIVKADGAWDSAIIDGSGKILTEFQSIEAIEKVLVAKVNLKGMSTIATLLGDLIPLLCCSYVVVIIMIICGRTLSGLLQSWKERRRSRSLYAPILDGETP</sequence>
<dbReference type="GO" id="GO:0016410">
    <property type="term" value="F:N-acyltransferase activity"/>
    <property type="evidence" value="ECO:0007669"/>
    <property type="project" value="InterPro"/>
</dbReference>
<evidence type="ECO:0000256" key="3">
    <source>
        <dbReference type="ARBA" id="ARBA00022679"/>
    </source>
</evidence>
<keyword evidence="6 8" id="KW-0472">Membrane</keyword>
<name>C5LRB9_PERM5</name>
<keyword evidence="4 8" id="KW-0812">Transmembrane</keyword>
<dbReference type="InParanoid" id="C5LRB9"/>
<evidence type="ECO:0000256" key="4">
    <source>
        <dbReference type="ARBA" id="ARBA00022692"/>
    </source>
</evidence>
<evidence type="ECO:0000256" key="7">
    <source>
        <dbReference type="ARBA" id="ARBA00023315"/>
    </source>
</evidence>
<feature type="transmembrane region" description="Helical" evidence="8">
    <location>
        <begin position="316"/>
        <end position="341"/>
    </location>
</feature>
<dbReference type="GO" id="GO:0042158">
    <property type="term" value="P:lipoprotein biosynthetic process"/>
    <property type="evidence" value="ECO:0007669"/>
    <property type="project" value="InterPro"/>
</dbReference>
<proteinExistence type="predicted"/>
<comment type="subcellular location">
    <subcellularLocation>
        <location evidence="1">Cell membrane</location>
        <topology evidence="1">Multi-pass membrane protein</topology>
    </subcellularLocation>
</comment>
<dbReference type="EMBL" id="GG684713">
    <property type="protein sequence ID" value="EER00723.1"/>
    <property type="molecule type" value="Genomic_DNA"/>
</dbReference>
<dbReference type="Gene3D" id="3.60.110.10">
    <property type="entry name" value="Carbon-nitrogen hydrolase"/>
    <property type="match status" value="1"/>
</dbReference>
<organism evidence="11">
    <name type="scientific">Perkinsus marinus (strain ATCC 50983 / TXsc)</name>
    <dbReference type="NCBI Taxonomy" id="423536"/>
    <lineage>
        <taxon>Eukaryota</taxon>
        <taxon>Sar</taxon>
        <taxon>Alveolata</taxon>
        <taxon>Perkinsozoa</taxon>
        <taxon>Perkinsea</taxon>
        <taxon>Perkinsida</taxon>
        <taxon>Perkinsidae</taxon>
        <taxon>Perkinsus</taxon>
    </lineage>
</organism>